<keyword evidence="3" id="KW-1185">Reference proteome</keyword>
<proteinExistence type="predicted"/>
<evidence type="ECO:0000313" key="3">
    <source>
        <dbReference type="Proteomes" id="UP000271974"/>
    </source>
</evidence>
<evidence type="ECO:0000313" key="2">
    <source>
        <dbReference type="EMBL" id="RUS90713.1"/>
    </source>
</evidence>
<name>A0A3S0ZZN5_ELYCH</name>
<gene>
    <name evidence="2" type="ORF">EGW08_001517</name>
</gene>
<comment type="caution">
    <text evidence="2">The sequence shown here is derived from an EMBL/GenBank/DDBJ whole genome shotgun (WGS) entry which is preliminary data.</text>
</comment>
<feature type="compositionally biased region" description="Basic and acidic residues" evidence="1">
    <location>
        <begin position="45"/>
        <end position="57"/>
    </location>
</feature>
<feature type="compositionally biased region" description="Low complexity" evidence="1">
    <location>
        <begin position="115"/>
        <end position="131"/>
    </location>
</feature>
<feature type="compositionally biased region" description="Low complexity" evidence="1">
    <location>
        <begin position="67"/>
        <end position="84"/>
    </location>
</feature>
<dbReference type="EMBL" id="RQTK01000026">
    <property type="protein sequence ID" value="RUS90713.1"/>
    <property type="molecule type" value="Genomic_DNA"/>
</dbReference>
<sequence length="227" mass="24605">MRPVDAPCPEWIEIKLSLSGSPQRKQNGLSPSVESLFRLFVGADENPKRDPRLESRFHVSRGRNTEAASAVLRAGSAGSALASSKDTTNSGRHWTSSTSSPTNNNSSQHRQGPNTSTSSSSSRPDSTRSSSNAPQRHESEQSCPGSTNGDRKSSSGLSVVGVVHELVRRFPWLEDSLRRSLEALSLGVKWLDSLPRHACCTHSHSCLSYVLKVGLHPVRGFCLTSSR</sequence>
<feature type="compositionally biased region" description="Polar residues" evidence="1">
    <location>
        <begin position="85"/>
        <end position="94"/>
    </location>
</feature>
<reference evidence="2 3" key="1">
    <citation type="submission" date="2019-01" db="EMBL/GenBank/DDBJ databases">
        <title>A draft genome assembly of the solar-powered sea slug Elysia chlorotica.</title>
        <authorList>
            <person name="Cai H."/>
            <person name="Li Q."/>
            <person name="Fang X."/>
            <person name="Li J."/>
            <person name="Curtis N.E."/>
            <person name="Altenburger A."/>
            <person name="Shibata T."/>
            <person name="Feng M."/>
            <person name="Maeda T."/>
            <person name="Schwartz J.A."/>
            <person name="Shigenobu S."/>
            <person name="Lundholm N."/>
            <person name="Nishiyama T."/>
            <person name="Yang H."/>
            <person name="Hasebe M."/>
            <person name="Li S."/>
            <person name="Pierce S.K."/>
            <person name="Wang J."/>
        </authorList>
    </citation>
    <scope>NUCLEOTIDE SEQUENCE [LARGE SCALE GENOMIC DNA]</scope>
    <source>
        <strain evidence="2">EC2010</strain>
        <tissue evidence="2">Whole organism of an adult</tissue>
    </source>
</reference>
<dbReference type="Proteomes" id="UP000271974">
    <property type="component" value="Unassembled WGS sequence"/>
</dbReference>
<accession>A0A3S0ZZN5</accession>
<protein>
    <submittedName>
        <fullName evidence="2">Uncharacterized protein</fullName>
    </submittedName>
</protein>
<feature type="region of interest" description="Disordered" evidence="1">
    <location>
        <begin position="41"/>
        <end position="156"/>
    </location>
</feature>
<evidence type="ECO:0000256" key="1">
    <source>
        <dbReference type="SAM" id="MobiDB-lite"/>
    </source>
</evidence>
<dbReference type="OrthoDB" id="291792at2759"/>
<organism evidence="2 3">
    <name type="scientific">Elysia chlorotica</name>
    <name type="common">Eastern emerald elysia</name>
    <name type="synonym">Sea slug</name>
    <dbReference type="NCBI Taxonomy" id="188477"/>
    <lineage>
        <taxon>Eukaryota</taxon>
        <taxon>Metazoa</taxon>
        <taxon>Spiralia</taxon>
        <taxon>Lophotrochozoa</taxon>
        <taxon>Mollusca</taxon>
        <taxon>Gastropoda</taxon>
        <taxon>Heterobranchia</taxon>
        <taxon>Euthyneura</taxon>
        <taxon>Panpulmonata</taxon>
        <taxon>Sacoglossa</taxon>
        <taxon>Placobranchoidea</taxon>
        <taxon>Plakobranchidae</taxon>
        <taxon>Elysia</taxon>
    </lineage>
</organism>
<feature type="compositionally biased region" description="Low complexity" evidence="1">
    <location>
        <begin position="95"/>
        <end position="107"/>
    </location>
</feature>
<dbReference type="AlphaFoldDB" id="A0A3S0ZZN5"/>